<dbReference type="RefSeq" id="WP_238227379.1">
    <property type="nucleotide sequence ID" value="NZ_BPQD01000027.1"/>
</dbReference>
<dbReference type="Gene3D" id="2.40.50.100">
    <property type="match status" value="1"/>
</dbReference>
<evidence type="ECO:0000259" key="1">
    <source>
        <dbReference type="Pfam" id="PF00364"/>
    </source>
</evidence>
<proteinExistence type="predicted"/>
<sequence length="91" mass="9661">MADIRVAEDLWTTGMLPEGVLERWFVENGARVRAGEAVAAVRIGEALHDIVSPVGGRLEVMAPANEVVDPGCIIAEVHVQGLAADRTGDRS</sequence>
<reference evidence="3" key="1">
    <citation type="journal article" date="2019" name="Int. J. Syst. Evol. Microbiol.">
        <title>The Global Catalogue of Microorganisms (GCM) 10K type strain sequencing project: providing services to taxonomists for standard genome sequencing and annotation.</title>
        <authorList>
            <consortium name="The Broad Institute Genomics Platform"/>
            <consortium name="The Broad Institute Genome Sequencing Center for Infectious Disease"/>
            <person name="Wu L."/>
            <person name="Ma J."/>
        </authorList>
    </citation>
    <scope>NUCLEOTIDE SEQUENCE [LARGE SCALE GENOMIC DNA]</scope>
    <source>
        <strain evidence="3">CECT 7069</strain>
    </source>
</reference>
<comment type="caution">
    <text evidence="2">The sequence shown here is derived from an EMBL/GenBank/DDBJ whole genome shotgun (WGS) entry which is preliminary data.</text>
</comment>
<accession>A0ABT8BL95</accession>
<protein>
    <submittedName>
        <fullName evidence="2">Acetyl-CoA carboxylase biotin carboxyl carrier protein subunit</fullName>
    </submittedName>
</protein>
<name>A0ABT8BL95_9HYPH</name>
<feature type="domain" description="Lipoyl-binding" evidence="1">
    <location>
        <begin position="19"/>
        <end position="76"/>
    </location>
</feature>
<dbReference type="Proteomes" id="UP001224644">
    <property type="component" value="Unassembled WGS sequence"/>
</dbReference>
<evidence type="ECO:0000313" key="2">
    <source>
        <dbReference type="EMBL" id="MDN3592969.1"/>
    </source>
</evidence>
<organism evidence="2 3">
    <name type="scientific">Methylobacterium adhaesivum</name>
    <dbReference type="NCBI Taxonomy" id="333297"/>
    <lineage>
        <taxon>Bacteria</taxon>
        <taxon>Pseudomonadati</taxon>
        <taxon>Pseudomonadota</taxon>
        <taxon>Alphaproteobacteria</taxon>
        <taxon>Hyphomicrobiales</taxon>
        <taxon>Methylobacteriaceae</taxon>
        <taxon>Methylobacterium</taxon>
    </lineage>
</organism>
<evidence type="ECO:0000313" key="3">
    <source>
        <dbReference type="Proteomes" id="UP001224644"/>
    </source>
</evidence>
<dbReference type="InterPro" id="IPR011053">
    <property type="entry name" value="Single_hybrid_motif"/>
</dbReference>
<keyword evidence="3" id="KW-1185">Reference proteome</keyword>
<gene>
    <name evidence="2" type="ORF">QWZ12_20430</name>
</gene>
<dbReference type="InterPro" id="IPR000089">
    <property type="entry name" value="Biotin_lipoyl"/>
</dbReference>
<dbReference type="SUPFAM" id="SSF51230">
    <property type="entry name" value="Single hybrid motif"/>
    <property type="match status" value="1"/>
</dbReference>
<dbReference type="Pfam" id="PF00364">
    <property type="entry name" value="Biotin_lipoyl"/>
    <property type="match status" value="1"/>
</dbReference>
<dbReference type="EMBL" id="JAUFPX010000020">
    <property type="protein sequence ID" value="MDN3592969.1"/>
    <property type="molecule type" value="Genomic_DNA"/>
</dbReference>